<dbReference type="OrthoDB" id="9810880at2"/>
<organism evidence="8 9">
    <name type="scientific">Legionella beliardensis</name>
    <dbReference type="NCBI Taxonomy" id="91822"/>
    <lineage>
        <taxon>Bacteria</taxon>
        <taxon>Pseudomonadati</taxon>
        <taxon>Pseudomonadota</taxon>
        <taxon>Gammaproteobacteria</taxon>
        <taxon>Legionellales</taxon>
        <taxon>Legionellaceae</taxon>
        <taxon>Legionella</taxon>
    </lineage>
</organism>
<evidence type="ECO:0000313" key="8">
    <source>
        <dbReference type="EMBL" id="STX27916.1"/>
    </source>
</evidence>
<protein>
    <recommendedName>
        <fullName evidence="2">hydroxymethylpyrimidine kinase</fullName>
        <ecNumber evidence="2">2.7.1.49</ecNumber>
    </recommendedName>
</protein>
<feature type="domain" description="Pyridoxamine kinase/Phosphomethylpyrimidine kinase" evidence="7">
    <location>
        <begin position="16"/>
        <end position="264"/>
    </location>
</feature>
<keyword evidence="5 8" id="KW-0418">Kinase</keyword>
<dbReference type="InterPro" id="IPR029056">
    <property type="entry name" value="Ribokinase-like"/>
</dbReference>
<dbReference type="SUPFAM" id="SSF53613">
    <property type="entry name" value="Ribokinase-like"/>
    <property type="match status" value="1"/>
</dbReference>
<evidence type="ECO:0000259" key="7">
    <source>
        <dbReference type="Pfam" id="PF08543"/>
    </source>
</evidence>
<evidence type="ECO:0000256" key="6">
    <source>
        <dbReference type="ARBA" id="ARBA00022840"/>
    </source>
</evidence>
<dbReference type="EC" id="2.7.1.49" evidence="2"/>
<dbReference type="GO" id="GO:0009228">
    <property type="term" value="P:thiamine biosynthetic process"/>
    <property type="evidence" value="ECO:0007669"/>
    <property type="project" value="InterPro"/>
</dbReference>
<evidence type="ECO:0000256" key="5">
    <source>
        <dbReference type="ARBA" id="ARBA00022777"/>
    </source>
</evidence>
<evidence type="ECO:0000256" key="4">
    <source>
        <dbReference type="ARBA" id="ARBA00022741"/>
    </source>
</evidence>
<dbReference type="PANTHER" id="PTHR20858:SF17">
    <property type="entry name" value="HYDROXYMETHYLPYRIMIDINE_PHOSPHOMETHYLPYRIMIDINE KINASE THI20-RELATED"/>
    <property type="match status" value="1"/>
</dbReference>
<sequence length="288" mass="31308">MTTNNLACVLSIAGTDPSGGAGIHADIKAISATGSYAAAVITALVAQNTEGVQAIETISAGFVQKQLQSVLDDLNVQTIKIGMLHDEPIIDVVCQTLSQFKSIPIVFDPVMVAKDGSPLLKPKTLGKLKEKLLSLAYLITPNLPEAEHLLDKSIRSKEDMQTAAITIGQLYKTNVLLKGGHLNTDTSSDVLYCLKEDTCHWFHAKRVKTKNTHGTGCSLSSAIASYLAQDFSLWEAITQAKHYLTQAILSGKRYQLGHGHGPVDHFYFLENRTDEPCKPGLLRRRKPS</sequence>
<name>A0A378I027_9GAMM</name>
<keyword evidence="3 8" id="KW-0808">Transferase</keyword>
<keyword evidence="4" id="KW-0547">Nucleotide-binding</keyword>
<dbReference type="GO" id="GO:0009229">
    <property type="term" value="P:thiamine diphosphate biosynthetic process"/>
    <property type="evidence" value="ECO:0007669"/>
    <property type="project" value="UniProtKB-UniPathway"/>
</dbReference>
<comment type="pathway">
    <text evidence="1">Cofactor biosynthesis; thiamine diphosphate biosynthesis.</text>
</comment>
<dbReference type="UniPathway" id="UPA00060">
    <property type="reaction ID" value="UER00138"/>
</dbReference>
<gene>
    <name evidence="8" type="primary">thiD</name>
    <name evidence="8" type="ORF">NCTC13315_00437</name>
</gene>
<dbReference type="PANTHER" id="PTHR20858">
    <property type="entry name" value="PHOSPHOMETHYLPYRIMIDINE KINASE"/>
    <property type="match status" value="1"/>
</dbReference>
<evidence type="ECO:0000256" key="3">
    <source>
        <dbReference type="ARBA" id="ARBA00022679"/>
    </source>
</evidence>
<proteinExistence type="predicted"/>
<dbReference type="EMBL" id="UGNV01000001">
    <property type="protein sequence ID" value="STX27916.1"/>
    <property type="molecule type" value="Genomic_DNA"/>
</dbReference>
<evidence type="ECO:0000256" key="1">
    <source>
        <dbReference type="ARBA" id="ARBA00004948"/>
    </source>
</evidence>
<dbReference type="GO" id="GO:0005524">
    <property type="term" value="F:ATP binding"/>
    <property type="evidence" value="ECO:0007669"/>
    <property type="project" value="UniProtKB-KW"/>
</dbReference>
<keyword evidence="6" id="KW-0067">ATP-binding</keyword>
<dbReference type="NCBIfam" id="TIGR00097">
    <property type="entry name" value="HMP-P_kinase"/>
    <property type="match status" value="1"/>
</dbReference>
<evidence type="ECO:0000256" key="2">
    <source>
        <dbReference type="ARBA" id="ARBA00012135"/>
    </source>
</evidence>
<accession>A0A378I027</accession>
<dbReference type="InterPro" id="IPR013749">
    <property type="entry name" value="PM/HMP-P_kinase-1"/>
</dbReference>
<dbReference type="CDD" id="cd01169">
    <property type="entry name" value="HMPP_kinase"/>
    <property type="match status" value="1"/>
</dbReference>
<dbReference type="GO" id="GO:0005829">
    <property type="term" value="C:cytosol"/>
    <property type="evidence" value="ECO:0007669"/>
    <property type="project" value="TreeGrafter"/>
</dbReference>
<evidence type="ECO:0000313" key="9">
    <source>
        <dbReference type="Proteomes" id="UP000254968"/>
    </source>
</evidence>
<dbReference type="AlphaFoldDB" id="A0A378I027"/>
<dbReference type="Pfam" id="PF08543">
    <property type="entry name" value="Phos_pyr_kin"/>
    <property type="match status" value="1"/>
</dbReference>
<reference evidence="8 9" key="1">
    <citation type="submission" date="2018-06" db="EMBL/GenBank/DDBJ databases">
        <authorList>
            <consortium name="Pathogen Informatics"/>
            <person name="Doyle S."/>
        </authorList>
    </citation>
    <scope>NUCLEOTIDE SEQUENCE [LARGE SCALE GENOMIC DNA]</scope>
    <source>
        <strain evidence="8 9">NCTC13315</strain>
    </source>
</reference>
<dbReference type="RefSeq" id="WP_115301703.1">
    <property type="nucleotide sequence ID" value="NZ_CAAAHO010000006.1"/>
</dbReference>
<keyword evidence="9" id="KW-1185">Reference proteome</keyword>
<dbReference type="InterPro" id="IPR004399">
    <property type="entry name" value="HMP/HMP-P_kinase_dom"/>
</dbReference>
<dbReference type="FunFam" id="3.40.1190.20:FF:000003">
    <property type="entry name" value="Phosphomethylpyrimidine kinase ThiD"/>
    <property type="match status" value="1"/>
</dbReference>
<dbReference type="Proteomes" id="UP000254968">
    <property type="component" value="Unassembled WGS sequence"/>
</dbReference>
<dbReference type="Gene3D" id="3.40.1190.20">
    <property type="match status" value="1"/>
</dbReference>
<dbReference type="GO" id="GO:0008972">
    <property type="term" value="F:phosphomethylpyrimidine kinase activity"/>
    <property type="evidence" value="ECO:0007669"/>
    <property type="project" value="InterPro"/>
</dbReference>
<dbReference type="GO" id="GO:0008902">
    <property type="term" value="F:hydroxymethylpyrimidine kinase activity"/>
    <property type="evidence" value="ECO:0007669"/>
    <property type="project" value="UniProtKB-EC"/>
</dbReference>